<organism evidence="3 4">
    <name type="scientific">Acinetobacter amyesii</name>
    <dbReference type="NCBI Taxonomy" id="2942470"/>
    <lineage>
        <taxon>Bacteria</taxon>
        <taxon>Pseudomonadati</taxon>
        <taxon>Pseudomonadota</taxon>
        <taxon>Gammaproteobacteria</taxon>
        <taxon>Moraxellales</taxon>
        <taxon>Moraxellaceae</taxon>
        <taxon>Acinetobacter</taxon>
    </lineage>
</organism>
<dbReference type="GO" id="GO:0015074">
    <property type="term" value="P:DNA integration"/>
    <property type="evidence" value="ECO:0007669"/>
    <property type="project" value="InterPro"/>
</dbReference>
<gene>
    <name evidence="3" type="ORF">B1202_02555</name>
</gene>
<sequence>MGTISKRTTTKGDVRYRALIQVRKQGVNFSESKTFSKKTLAEAWIKKREAEIEINPEILQGCEIKQSMTLYDAIERYIEDVTEIGQSKLYKLKQFKTYDFAKLQLINLTRDVFSAYALKRRNSNFDGAPVAKSTVEQDLYYFKSVLMHAEFVLNQDSPALFELEKAMVGLRNAKQIDRSESRERLPTRDELLILTSYFYKRWELKNVTMPTHLIMWLAIYTTRRRGELFGLRISDYDAEHGVWLVRNMKNPKGSKGNNKRFKVSSKAKAIIDELLSPEVRKKMMRLGGDPDLLIPLDAASTTRLFTEACKIHSINDLWWHDFRHEGATRLAEEGLTVPQIQQFTLHDSWSSLQRYVNLDLYRKNLLDYDEAIDFAQNDACF</sequence>
<dbReference type="AlphaFoldDB" id="A0A1T1H6R5"/>
<dbReference type="InterPro" id="IPR013762">
    <property type="entry name" value="Integrase-like_cat_sf"/>
</dbReference>
<evidence type="ECO:0000313" key="4">
    <source>
        <dbReference type="Proteomes" id="UP000191160"/>
    </source>
</evidence>
<keyword evidence="1" id="KW-0233">DNA recombination</keyword>
<dbReference type="Pfam" id="PF00589">
    <property type="entry name" value="Phage_integrase"/>
    <property type="match status" value="1"/>
</dbReference>
<dbReference type="PROSITE" id="PS51898">
    <property type="entry name" value="TYR_RECOMBINASE"/>
    <property type="match status" value="1"/>
</dbReference>
<dbReference type="InterPro" id="IPR011010">
    <property type="entry name" value="DNA_brk_join_enz"/>
</dbReference>
<dbReference type="CDD" id="cd00397">
    <property type="entry name" value="DNA_BRE_C"/>
    <property type="match status" value="1"/>
</dbReference>
<evidence type="ECO:0000259" key="2">
    <source>
        <dbReference type="PROSITE" id="PS51898"/>
    </source>
</evidence>
<reference evidence="3 4" key="1">
    <citation type="submission" date="2017-02" db="EMBL/GenBank/DDBJ databases">
        <title>Acinetobacter sp. ANC 4945, whole genome shotgun sequencing project.</title>
        <authorList>
            <person name="Radolfova-Krizova L."/>
            <person name="Al Atrouni A."/>
            <person name="Nemec A."/>
        </authorList>
    </citation>
    <scope>NUCLEOTIDE SEQUENCE [LARGE SCALE GENOMIC DNA]</scope>
    <source>
        <strain evidence="3 4">ANC 4945</strain>
    </source>
</reference>
<dbReference type="EMBL" id="MVKX01000001">
    <property type="protein sequence ID" value="OOV85542.1"/>
    <property type="molecule type" value="Genomic_DNA"/>
</dbReference>
<dbReference type="InterPro" id="IPR002104">
    <property type="entry name" value="Integrase_catalytic"/>
</dbReference>
<dbReference type="SUPFAM" id="SSF56349">
    <property type="entry name" value="DNA breaking-rejoining enzymes"/>
    <property type="match status" value="1"/>
</dbReference>
<protein>
    <submittedName>
        <fullName evidence="3">Integrase</fullName>
    </submittedName>
</protein>
<dbReference type="Gene3D" id="1.10.443.10">
    <property type="entry name" value="Intergrase catalytic core"/>
    <property type="match status" value="1"/>
</dbReference>
<dbReference type="GO" id="GO:0006310">
    <property type="term" value="P:DNA recombination"/>
    <property type="evidence" value="ECO:0007669"/>
    <property type="project" value="UniProtKB-KW"/>
</dbReference>
<dbReference type="GO" id="GO:0003677">
    <property type="term" value="F:DNA binding"/>
    <property type="evidence" value="ECO:0007669"/>
    <property type="project" value="InterPro"/>
</dbReference>
<evidence type="ECO:0000313" key="3">
    <source>
        <dbReference type="EMBL" id="OOV85542.1"/>
    </source>
</evidence>
<dbReference type="Proteomes" id="UP000191160">
    <property type="component" value="Unassembled WGS sequence"/>
</dbReference>
<keyword evidence="4" id="KW-1185">Reference proteome</keyword>
<proteinExistence type="predicted"/>
<dbReference type="RefSeq" id="WP_078189012.1">
    <property type="nucleotide sequence ID" value="NZ_JAMCOZ010000002.1"/>
</dbReference>
<comment type="caution">
    <text evidence="3">The sequence shown here is derived from an EMBL/GenBank/DDBJ whole genome shotgun (WGS) entry which is preliminary data.</text>
</comment>
<evidence type="ECO:0000256" key="1">
    <source>
        <dbReference type="ARBA" id="ARBA00023172"/>
    </source>
</evidence>
<feature type="domain" description="Tyr recombinase" evidence="2">
    <location>
        <begin position="181"/>
        <end position="376"/>
    </location>
</feature>
<accession>A0A1T1H6R5</accession>
<name>A0A1T1H6R5_9GAMM</name>